<dbReference type="EMBL" id="CP106982">
    <property type="protein sequence ID" value="UYF94268.1"/>
    <property type="molecule type" value="Genomic_DNA"/>
</dbReference>
<proteinExistence type="predicted"/>
<accession>A0AA46NVC8</accession>
<feature type="compositionally biased region" description="Basic and acidic residues" evidence="1">
    <location>
        <begin position="1"/>
        <end position="12"/>
    </location>
</feature>
<dbReference type="GeneID" id="83618817"/>
<evidence type="ECO:0000256" key="1">
    <source>
        <dbReference type="SAM" id="MobiDB-lite"/>
    </source>
</evidence>
<protein>
    <submittedName>
        <fullName evidence="2">Uncharacterized protein</fullName>
    </submittedName>
</protein>
<evidence type="ECO:0000313" key="3">
    <source>
        <dbReference type="Proteomes" id="UP001163947"/>
    </source>
</evidence>
<sequence>MVFTAADRRDPGQRTSSAAHPFASTVAALGDVRELTRARELLDGVPPSDEHGVPWPVYTRMAHALLVERSVGSARAIHLADPLRHTTNVPVVTALTAK</sequence>
<dbReference type="RefSeq" id="WP_065923219.1">
    <property type="nucleotide sequence ID" value="NZ_CP106982.1"/>
</dbReference>
<name>A0AA46NVC8_9NOCA</name>
<dbReference type="Proteomes" id="UP001163947">
    <property type="component" value="Chromosome"/>
</dbReference>
<organism evidence="2 3">
    <name type="scientific">Rhodococcus aetherivorans</name>
    <dbReference type="NCBI Taxonomy" id="191292"/>
    <lineage>
        <taxon>Bacteria</taxon>
        <taxon>Bacillati</taxon>
        <taxon>Actinomycetota</taxon>
        <taxon>Actinomycetes</taxon>
        <taxon>Mycobacteriales</taxon>
        <taxon>Nocardiaceae</taxon>
        <taxon>Rhodococcus</taxon>
    </lineage>
</organism>
<gene>
    <name evidence="2" type="ORF">OCS65_00325</name>
</gene>
<evidence type="ECO:0000313" key="2">
    <source>
        <dbReference type="EMBL" id="UYF94268.1"/>
    </source>
</evidence>
<feature type="region of interest" description="Disordered" evidence="1">
    <location>
        <begin position="1"/>
        <end position="20"/>
    </location>
</feature>
<dbReference type="AlphaFoldDB" id="A0AA46NVC8"/>
<reference evidence="2" key="1">
    <citation type="submission" date="2022-09" db="EMBL/GenBank/DDBJ databases">
        <title>The genome sequence of Rhodococcus aetherivorans N1.</title>
        <authorList>
            <person name="Jiang W."/>
        </authorList>
    </citation>
    <scope>NUCLEOTIDE SEQUENCE</scope>
    <source>
        <strain evidence="2">N1</strain>
    </source>
</reference>